<dbReference type="InterPro" id="IPR020841">
    <property type="entry name" value="PKS_Beta-ketoAc_synthase_dom"/>
</dbReference>
<dbReference type="Pfam" id="PF00109">
    <property type="entry name" value="ketoacyl-synt"/>
    <property type="match status" value="1"/>
</dbReference>
<dbReference type="CDD" id="cd00833">
    <property type="entry name" value="PKS"/>
    <property type="match status" value="1"/>
</dbReference>
<comment type="similarity">
    <text evidence="4">Belongs to the thiolase-like superfamily. Beta-ketoacyl-ACP synthases family.</text>
</comment>
<dbReference type="PROSITE" id="PS52004">
    <property type="entry name" value="KS3_2"/>
    <property type="match status" value="1"/>
</dbReference>
<dbReference type="GO" id="GO:0004312">
    <property type="term" value="F:fatty acid synthase activity"/>
    <property type="evidence" value="ECO:0007669"/>
    <property type="project" value="TreeGrafter"/>
</dbReference>
<evidence type="ECO:0000259" key="5">
    <source>
        <dbReference type="PROSITE" id="PS52004"/>
    </source>
</evidence>
<evidence type="ECO:0000256" key="3">
    <source>
        <dbReference type="ARBA" id="ARBA00023315"/>
    </source>
</evidence>
<keyword evidence="3" id="KW-0012">Acyltransferase</keyword>
<dbReference type="InterPro" id="IPR014030">
    <property type="entry name" value="Ketoacyl_synth_N"/>
</dbReference>
<dbReference type="SUPFAM" id="SSF53901">
    <property type="entry name" value="Thiolase-like"/>
    <property type="match status" value="1"/>
</dbReference>
<dbReference type="PANTHER" id="PTHR43775:SF51">
    <property type="entry name" value="INACTIVE PHENOLPHTHIOCEROL SYNTHESIS POLYKETIDE SYNTHASE TYPE I PKS1-RELATED"/>
    <property type="match status" value="1"/>
</dbReference>
<dbReference type="Proteomes" id="UP000301309">
    <property type="component" value="Unassembled WGS sequence"/>
</dbReference>
<evidence type="ECO:0000313" key="7">
    <source>
        <dbReference type="Proteomes" id="UP000301309"/>
    </source>
</evidence>
<dbReference type="EMBL" id="BJHW01000002">
    <property type="protein sequence ID" value="GDY58227.1"/>
    <property type="molecule type" value="Genomic_DNA"/>
</dbReference>
<keyword evidence="1 4" id="KW-0808">Transferase</keyword>
<sequence length="559" mass="58468">MEDSTVLEHLKRATTGLREARARLREVEERAREPIAIVGMSCRYPGDVGSPDELWELVAGGVDAISAFPADRDWADGVLDDKDSDQESTPAELRGGFLHDAADFDAEFFGISPREALVMDPQQRLLLEASWEALESAGINPADVRGTETGVFIGTQGQDYLSRFQQQPEGSDGYVLTGNTASVMSGRVAYVFGLEGPAVTVDTACSSSLVALHQASVALRGGECSMALAGGVAVMSTPGTFVEFSRQRGLSVDGRCKAFADAADGTGFSEGVGVLLLERLSDARARGHRVLAVVRGSAVNQDGASNGLTAPNGPSQERVIRQALANARLSAADVDAVEGHGTGTTLGDPIEAQALLATYGREREGGRPLWLGSLKSNIGHAQAAAGVGGVIKMVMALNRELLPRTLHVDRPSSHVDWDAGAVELLTDPVAWPRGERVRRAGVSSFGVSGTNAHVILEEAPVDEATNVEVVSAGGVTPWVVSGRSAGALAAQASRLLEYVRSPQADGGGVDAVGVGRALVGSRAVFEHRAVVLGSDVEELTAGLQRLAETAVGVPAVVWW</sequence>
<dbReference type="InterPro" id="IPR032821">
    <property type="entry name" value="PKS_assoc"/>
</dbReference>
<dbReference type="PROSITE" id="PS00606">
    <property type="entry name" value="KS3_1"/>
    <property type="match status" value="1"/>
</dbReference>
<dbReference type="Gene3D" id="3.30.70.3290">
    <property type="match status" value="1"/>
</dbReference>
<dbReference type="Pfam" id="PF16197">
    <property type="entry name" value="KAsynt_C_assoc"/>
    <property type="match status" value="1"/>
</dbReference>
<gene>
    <name evidence="6" type="ORF">SVIO_088500</name>
</gene>
<protein>
    <recommendedName>
        <fullName evidence="5">Ketosynthase family 3 (KS3) domain-containing protein</fullName>
    </recommendedName>
</protein>
<dbReference type="SMART" id="SM00825">
    <property type="entry name" value="PKS_KS"/>
    <property type="match status" value="1"/>
</dbReference>
<dbReference type="GO" id="GO:0006633">
    <property type="term" value="P:fatty acid biosynthetic process"/>
    <property type="evidence" value="ECO:0007669"/>
    <property type="project" value="InterPro"/>
</dbReference>
<evidence type="ECO:0000256" key="4">
    <source>
        <dbReference type="RuleBase" id="RU003694"/>
    </source>
</evidence>
<keyword evidence="2" id="KW-0511">Multifunctional enzyme</keyword>
<dbReference type="GO" id="GO:0004315">
    <property type="term" value="F:3-oxoacyl-[acyl-carrier-protein] synthase activity"/>
    <property type="evidence" value="ECO:0007669"/>
    <property type="project" value="InterPro"/>
</dbReference>
<dbReference type="InterPro" id="IPR050091">
    <property type="entry name" value="PKS_NRPS_Biosynth_Enz"/>
</dbReference>
<evidence type="ECO:0000256" key="1">
    <source>
        <dbReference type="ARBA" id="ARBA00022679"/>
    </source>
</evidence>
<name>A0A4D4LII9_STRVO</name>
<dbReference type="Gene3D" id="3.40.47.10">
    <property type="match status" value="1"/>
</dbReference>
<feature type="domain" description="Ketosynthase family 3 (KS3)" evidence="5">
    <location>
        <begin position="32"/>
        <end position="458"/>
    </location>
</feature>
<reference evidence="6 7" key="1">
    <citation type="journal article" date="2020" name="Int. J. Syst. Evol. Microbiol.">
        <title>Reclassification of Streptomyces castelarensis and Streptomyces sporoclivatus as later heterotypic synonyms of Streptomyces antimycoticus.</title>
        <authorList>
            <person name="Komaki H."/>
            <person name="Tamura T."/>
        </authorList>
    </citation>
    <scope>NUCLEOTIDE SEQUENCE [LARGE SCALE GENOMIC DNA]</scope>
    <source>
        <strain evidence="6 7">NBRC 13459</strain>
    </source>
</reference>
<organism evidence="6 7">
    <name type="scientific">Streptomyces violaceusniger</name>
    <dbReference type="NCBI Taxonomy" id="68280"/>
    <lineage>
        <taxon>Bacteria</taxon>
        <taxon>Bacillati</taxon>
        <taxon>Actinomycetota</taxon>
        <taxon>Actinomycetes</taxon>
        <taxon>Kitasatosporales</taxon>
        <taxon>Streptomycetaceae</taxon>
        <taxon>Streptomyces</taxon>
        <taxon>Streptomyces violaceusniger group</taxon>
    </lineage>
</organism>
<dbReference type="Pfam" id="PF02801">
    <property type="entry name" value="Ketoacyl-synt_C"/>
    <property type="match status" value="1"/>
</dbReference>
<evidence type="ECO:0000256" key="2">
    <source>
        <dbReference type="ARBA" id="ARBA00023268"/>
    </source>
</evidence>
<dbReference type="InterPro" id="IPR014031">
    <property type="entry name" value="Ketoacyl_synth_C"/>
</dbReference>
<dbReference type="InterPro" id="IPR018201">
    <property type="entry name" value="Ketoacyl_synth_AS"/>
</dbReference>
<dbReference type="AlphaFoldDB" id="A0A4D4LII9"/>
<proteinExistence type="inferred from homology"/>
<accession>A0A4D4LII9</accession>
<dbReference type="GO" id="GO:0031177">
    <property type="term" value="F:phosphopantetheine binding"/>
    <property type="evidence" value="ECO:0007669"/>
    <property type="project" value="UniProtKB-ARBA"/>
</dbReference>
<dbReference type="InterPro" id="IPR016039">
    <property type="entry name" value="Thiolase-like"/>
</dbReference>
<evidence type="ECO:0000313" key="6">
    <source>
        <dbReference type="EMBL" id="GDY58227.1"/>
    </source>
</evidence>
<dbReference type="GO" id="GO:0033068">
    <property type="term" value="P:macrolide biosynthetic process"/>
    <property type="evidence" value="ECO:0007669"/>
    <property type="project" value="UniProtKB-ARBA"/>
</dbReference>
<comment type="caution">
    <text evidence="6">The sequence shown here is derived from an EMBL/GenBank/DDBJ whole genome shotgun (WGS) entry which is preliminary data.</text>
</comment>
<keyword evidence="7" id="KW-1185">Reference proteome</keyword>
<dbReference type="PANTHER" id="PTHR43775">
    <property type="entry name" value="FATTY ACID SYNTHASE"/>
    <property type="match status" value="1"/>
</dbReference>
<dbReference type="FunFam" id="3.40.47.10:FF:000019">
    <property type="entry name" value="Polyketide synthase type I"/>
    <property type="match status" value="1"/>
</dbReference>